<dbReference type="Pfam" id="PF25018">
    <property type="entry name" value="HEAT_IPO9_c"/>
    <property type="match status" value="1"/>
</dbReference>
<dbReference type="AlphaFoldDB" id="E1ZAI3"/>
<dbReference type="PANTHER" id="PTHR10997">
    <property type="entry name" value="IMPORTIN-7, 8, 11"/>
    <property type="match status" value="1"/>
</dbReference>
<dbReference type="GO" id="GO:0005829">
    <property type="term" value="C:cytosol"/>
    <property type="evidence" value="ECO:0007669"/>
    <property type="project" value="TreeGrafter"/>
</dbReference>
<organism evidence="8">
    <name type="scientific">Chlorella variabilis</name>
    <name type="common">Green alga</name>
    <dbReference type="NCBI Taxonomy" id="554065"/>
    <lineage>
        <taxon>Eukaryota</taxon>
        <taxon>Viridiplantae</taxon>
        <taxon>Chlorophyta</taxon>
        <taxon>core chlorophytes</taxon>
        <taxon>Trebouxiophyceae</taxon>
        <taxon>Chlorellales</taxon>
        <taxon>Chlorellaceae</taxon>
        <taxon>Chlorella clade</taxon>
        <taxon>Chlorella</taxon>
    </lineage>
</organism>
<evidence type="ECO:0000256" key="4">
    <source>
        <dbReference type="ARBA" id="ARBA00023242"/>
    </source>
</evidence>
<accession>E1ZAI3</accession>
<dbReference type="GeneID" id="17356593"/>
<dbReference type="OrthoDB" id="431626at2759"/>
<keyword evidence="8" id="KW-1185">Reference proteome</keyword>
<gene>
    <name evidence="7" type="ORF">CHLNCDRAFT_143822</name>
</gene>
<dbReference type="EMBL" id="GL433840">
    <property type="protein sequence ID" value="EFN57069.1"/>
    <property type="molecule type" value="Genomic_DNA"/>
</dbReference>
<dbReference type="eggNOG" id="KOG2274">
    <property type="taxonomic scope" value="Eukaryota"/>
</dbReference>
<dbReference type="GO" id="GO:0006606">
    <property type="term" value="P:protein import into nucleus"/>
    <property type="evidence" value="ECO:0007669"/>
    <property type="project" value="TreeGrafter"/>
</dbReference>
<evidence type="ECO:0000256" key="2">
    <source>
        <dbReference type="ARBA" id="ARBA00022448"/>
    </source>
</evidence>
<feature type="compositionally biased region" description="Acidic residues" evidence="5">
    <location>
        <begin position="676"/>
        <end position="695"/>
    </location>
</feature>
<dbReference type="RefSeq" id="XP_005849171.1">
    <property type="nucleotide sequence ID" value="XM_005849109.1"/>
</dbReference>
<dbReference type="GO" id="GO:0005635">
    <property type="term" value="C:nuclear envelope"/>
    <property type="evidence" value="ECO:0007669"/>
    <property type="project" value="TreeGrafter"/>
</dbReference>
<name>E1ZAI3_CHLVA</name>
<evidence type="ECO:0000313" key="8">
    <source>
        <dbReference type="Proteomes" id="UP000008141"/>
    </source>
</evidence>
<dbReference type="STRING" id="554065.E1ZAI3"/>
<dbReference type="SUPFAM" id="SSF48371">
    <property type="entry name" value="ARM repeat"/>
    <property type="match status" value="1"/>
</dbReference>
<proteinExistence type="predicted"/>
<evidence type="ECO:0000259" key="6">
    <source>
        <dbReference type="PROSITE" id="PS50166"/>
    </source>
</evidence>
<dbReference type="InterPro" id="IPR011989">
    <property type="entry name" value="ARM-like"/>
</dbReference>
<dbReference type="GO" id="GO:0031267">
    <property type="term" value="F:small GTPase binding"/>
    <property type="evidence" value="ECO:0007669"/>
    <property type="project" value="InterPro"/>
</dbReference>
<reference evidence="7 8" key="1">
    <citation type="journal article" date="2010" name="Plant Cell">
        <title>The Chlorella variabilis NC64A genome reveals adaptation to photosymbiosis, coevolution with viruses, and cryptic sex.</title>
        <authorList>
            <person name="Blanc G."/>
            <person name="Duncan G."/>
            <person name="Agarkova I."/>
            <person name="Borodovsky M."/>
            <person name="Gurnon J."/>
            <person name="Kuo A."/>
            <person name="Lindquist E."/>
            <person name="Lucas S."/>
            <person name="Pangilinan J."/>
            <person name="Polle J."/>
            <person name="Salamov A."/>
            <person name="Terry A."/>
            <person name="Yamada T."/>
            <person name="Dunigan D.D."/>
            <person name="Grigoriev I.V."/>
            <person name="Claverie J.M."/>
            <person name="Van Etten J.L."/>
        </authorList>
    </citation>
    <scope>NUCLEOTIDE SEQUENCE [LARGE SCALE GENOMIC DNA]</scope>
    <source>
        <strain evidence="7 8">NC64A</strain>
    </source>
</reference>
<dbReference type="Pfam" id="PF03810">
    <property type="entry name" value="IBN_N"/>
    <property type="match status" value="1"/>
</dbReference>
<dbReference type="InterPro" id="IPR016024">
    <property type="entry name" value="ARM-type_fold"/>
</dbReference>
<feature type="domain" description="Importin N-terminal" evidence="6">
    <location>
        <begin position="33"/>
        <end position="111"/>
    </location>
</feature>
<dbReference type="InterPro" id="IPR001494">
    <property type="entry name" value="Importin-beta_N"/>
</dbReference>
<keyword evidence="2" id="KW-0813">Transport</keyword>
<dbReference type="PROSITE" id="PS50166">
    <property type="entry name" value="IMPORTIN_B_NT"/>
    <property type="match status" value="1"/>
</dbReference>
<dbReference type="Proteomes" id="UP000008141">
    <property type="component" value="Unassembled WGS sequence"/>
</dbReference>
<evidence type="ECO:0000313" key="7">
    <source>
        <dbReference type="EMBL" id="EFN57069.1"/>
    </source>
</evidence>
<evidence type="ECO:0000256" key="5">
    <source>
        <dbReference type="SAM" id="MobiDB-lite"/>
    </source>
</evidence>
<dbReference type="InParanoid" id="E1ZAI3"/>
<keyword evidence="3" id="KW-0653">Protein transport</keyword>
<dbReference type="PANTHER" id="PTHR10997:SF9">
    <property type="entry name" value="IMPORTIN-9"/>
    <property type="match status" value="1"/>
</dbReference>
<dbReference type="Gene3D" id="1.25.10.10">
    <property type="entry name" value="Leucine-rich Repeat Variant"/>
    <property type="match status" value="1"/>
</dbReference>
<dbReference type="KEGG" id="cvr:CHLNCDRAFT_143822"/>
<evidence type="ECO:0000256" key="3">
    <source>
        <dbReference type="ARBA" id="ARBA00022927"/>
    </source>
</evidence>
<protein>
    <recommendedName>
        <fullName evidence="6">Importin N-terminal domain-containing protein</fullName>
    </recommendedName>
</protein>
<comment type="subcellular location">
    <subcellularLocation>
        <location evidence="1">Nucleus</location>
    </subcellularLocation>
</comment>
<sequence length="796" mass="83210">MAAPGLAAPEQVSQLLQLLQASLSADAATRQQAEAALEGAGSSPGYAAALTAVLLAAGGEVPPGLRQLAATVLKKLVREHWTPESPQYKGPAVGPEEKEAVREQLPTGLGDESSLVRTAVAMAVAAIARWDCPQQWPTLIPGLVQAIAAKKNANLVSGSVRCLAMFVDEQGDEQIMAIAPALLPELLAILRSDAYGAPLQRKALSILHTILEVLQELSSGSTLAQVKALLASILPGWLAEFGRLLGRPLDPHDTASWGVAMECLKCLMLMVTGFSKLAAPHIGPALTAAWQASASRATSSGTQPAAAAGGHPCMLLGPCGDHMYSTSLPLYCELVVASEEGAEGGVDSEGDAVDFSALISQLVELVLALVGNQRYQAMLRASLHQLAHLTLGYMQMTEAQVGRWGDDPNQYVADEEDDFSTVRAAGEMLLDELFEAFDGEVVAPLAAAVQARLQEAAANKAAGREDWWRLREAALFAVGTVSDALIELSAVGGGALALDVGGLMGSVLAEDLVPTAPPFLIGRALWVTARLAPAIPPQHRAAYMQAAVAGLAPGSPPAVQIGACRALARLCQTCKREELAAVAQPMFAGLCRMLASSSDEILHLVLETLTAALKAAPEAAAQWEPHISEPALNAWVANVADPLLSVDARELLEALAAIPACLPSLQVAVWGCVEESEGEWEEAEGSEEEEAEDAEQEPRAPAMGSVRSAVRRFAAAFEDDGGFNAEDAALSNVDPKEAARRAADPVSALDIAATVREVFQRVAAAQPQLMQAGSEQLTPVQMAALQQIFGQAAAGQ</sequence>
<dbReference type="SMART" id="SM00913">
    <property type="entry name" value="IBN_N"/>
    <property type="match status" value="1"/>
</dbReference>
<dbReference type="FunCoup" id="E1ZAI3">
    <property type="interactions" value="1710"/>
</dbReference>
<evidence type="ECO:0000256" key="1">
    <source>
        <dbReference type="ARBA" id="ARBA00004123"/>
    </source>
</evidence>
<keyword evidence="4" id="KW-0539">Nucleus</keyword>
<dbReference type="InterPro" id="IPR056840">
    <property type="entry name" value="HEAT_IPO9_central"/>
</dbReference>
<feature type="region of interest" description="Disordered" evidence="5">
    <location>
        <begin position="676"/>
        <end position="703"/>
    </location>
</feature>